<dbReference type="Proteomes" id="UP000593576">
    <property type="component" value="Unassembled WGS sequence"/>
</dbReference>
<gene>
    <name evidence="2" type="ORF">Goshw_004571</name>
</gene>
<accession>A0A7J9NE64</accession>
<reference evidence="2 3" key="1">
    <citation type="journal article" date="2019" name="Genome Biol. Evol.">
        <title>Insights into the evolution of the New World diploid cottons (Gossypium, subgenus Houzingenia) based on genome sequencing.</title>
        <authorList>
            <person name="Grover C.E."/>
            <person name="Arick M.A. 2nd"/>
            <person name="Thrash A."/>
            <person name="Conover J.L."/>
            <person name="Sanders W.S."/>
            <person name="Peterson D.G."/>
            <person name="Frelichowski J.E."/>
            <person name="Scheffler J.A."/>
            <person name="Scheffler B.E."/>
            <person name="Wendel J.F."/>
        </authorList>
    </citation>
    <scope>NUCLEOTIDE SEQUENCE [LARGE SCALE GENOMIC DNA]</scope>
    <source>
        <strain evidence="2">1</strain>
        <tissue evidence="2">Leaf</tissue>
    </source>
</reference>
<name>A0A7J9NE64_GOSSC</name>
<dbReference type="AlphaFoldDB" id="A0A7J9NE64"/>
<protein>
    <submittedName>
        <fullName evidence="2">Uncharacterized protein</fullName>
    </submittedName>
</protein>
<evidence type="ECO:0000313" key="2">
    <source>
        <dbReference type="EMBL" id="MBA0881595.1"/>
    </source>
</evidence>
<dbReference type="EMBL" id="JABFAF010279549">
    <property type="protein sequence ID" value="MBA0881595.1"/>
    <property type="molecule type" value="Genomic_DNA"/>
</dbReference>
<feature type="compositionally biased region" description="Basic residues" evidence="1">
    <location>
        <begin position="53"/>
        <end position="64"/>
    </location>
</feature>
<evidence type="ECO:0000256" key="1">
    <source>
        <dbReference type="SAM" id="MobiDB-lite"/>
    </source>
</evidence>
<evidence type="ECO:0000313" key="3">
    <source>
        <dbReference type="Proteomes" id="UP000593576"/>
    </source>
</evidence>
<feature type="region of interest" description="Disordered" evidence="1">
    <location>
        <begin position="53"/>
        <end position="72"/>
    </location>
</feature>
<keyword evidence="3" id="KW-1185">Reference proteome</keyword>
<organism evidence="2 3">
    <name type="scientific">Gossypium schwendimanii</name>
    <name type="common">Cotton</name>
    <dbReference type="NCBI Taxonomy" id="34291"/>
    <lineage>
        <taxon>Eukaryota</taxon>
        <taxon>Viridiplantae</taxon>
        <taxon>Streptophyta</taxon>
        <taxon>Embryophyta</taxon>
        <taxon>Tracheophyta</taxon>
        <taxon>Spermatophyta</taxon>
        <taxon>Magnoliopsida</taxon>
        <taxon>eudicotyledons</taxon>
        <taxon>Gunneridae</taxon>
        <taxon>Pentapetalae</taxon>
        <taxon>rosids</taxon>
        <taxon>malvids</taxon>
        <taxon>Malvales</taxon>
        <taxon>Malvaceae</taxon>
        <taxon>Malvoideae</taxon>
        <taxon>Gossypium</taxon>
    </lineage>
</organism>
<sequence>MLYQKKLQPQCLYTRSIKENQETYLHSEKSSDMIQGVQEDSWLTAIGTGIKMQKKEKSMKKRQREAKQTKIY</sequence>
<proteinExistence type="predicted"/>
<comment type="caution">
    <text evidence="2">The sequence shown here is derived from an EMBL/GenBank/DDBJ whole genome shotgun (WGS) entry which is preliminary data.</text>
</comment>